<evidence type="ECO:0000259" key="10">
    <source>
        <dbReference type="Pfam" id="PF25019"/>
    </source>
</evidence>
<dbReference type="Pfam" id="PF25019">
    <property type="entry name" value="LRR_R13L1-DRL21"/>
    <property type="match status" value="1"/>
</dbReference>
<evidence type="ECO:0000256" key="5">
    <source>
        <dbReference type="ARBA" id="ARBA00022840"/>
    </source>
</evidence>
<feature type="compositionally biased region" description="Acidic residues" evidence="6">
    <location>
        <begin position="1189"/>
        <end position="1205"/>
    </location>
</feature>
<dbReference type="Gene3D" id="1.10.8.430">
    <property type="entry name" value="Helical domain of apoptotic protease-activating factors"/>
    <property type="match status" value="1"/>
</dbReference>
<dbReference type="PANTHER" id="PTHR36766:SF40">
    <property type="entry name" value="DISEASE RESISTANCE PROTEIN RGA3"/>
    <property type="match status" value="1"/>
</dbReference>
<evidence type="ECO:0000256" key="1">
    <source>
        <dbReference type="ARBA" id="ARBA00022614"/>
    </source>
</evidence>
<evidence type="ECO:0008006" key="13">
    <source>
        <dbReference type="Google" id="ProtNLM"/>
    </source>
</evidence>
<keyword evidence="12" id="KW-1185">Reference proteome</keyword>
<dbReference type="SUPFAM" id="SSF52047">
    <property type="entry name" value="RNI-like"/>
    <property type="match status" value="1"/>
</dbReference>
<dbReference type="InterPro" id="IPR056789">
    <property type="entry name" value="LRR_R13L1-DRL21"/>
</dbReference>
<dbReference type="InterPro" id="IPR002182">
    <property type="entry name" value="NB-ARC"/>
</dbReference>
<dbReference type="Gene3D" id="1.10.10.10">
    <property type="entry name" value="Winged helix-like DNA-binding domain superfamily/Winged helix DNA-binding domain"/>
    <property type="match status" value="1"/>
</dbReference>
<dbReference type="Gene3D" id="3.40.50.300">
    <property type="entry name" value="P-loop containing nucleotide triphosphate hydrolases"/>
    <property type="match status" value="1"/>
</dbReference>
<dbReference type="GO" id="GO:0005524">
    <property type="term" value="F:ATP binding"/>
    <property type="evidence" value="ECO:0007669"/>
    <property type="project" value="UniProtKB-KW"/>
</dbReference>
<evidence type="ECO:0000259" key="7">
    <source>
        <dbReference type="Pfam" id="PF00931"/>
    </source>
</evidence>
<reference evidence="11 12" key="1">
    <citation type="submission" date="2024-01" db="EMBL/GenBank/DDBJ databases">
        <title>The genomes of 5 underutilized Papilionoideae crops provide insights into root nodulation and disease resistanc.</title>
        <authorList>
            <person name="Yuan L."/>
        </authorList>
    </citation>
    <scope>NUCLEOTIDE SEQUENCE [LARGE SCALE GENOMIC DNA]</scope>
    <source>
        <strain evidence="11">ZHUSHIDOU_FW_LH</strain>
        <tissue evidence="11">Leaf</tissue>
    </source>
</reference>
<evidence type="ECO:0000256" key="3">
    <source>
        <dbReference type="ARBA" id="ARBA00022741"/>
    </source>
</evidence>
<dbReference type="InterPro" id="IPR041118">
    <property type="entry name" value="Rx_N"/>
</dbReference>
<evidence type="ECO:0000259" key="8">
    <source>
        <dbReference type="Pfam" id="PF18052"/>
    </source>
</evidence>
<dbReference type="FunFam" id="1.10.10.10:FF:000322">
    <property type="entry name" value="Probable disease resistance protein At1g63360"/>
    <property type="match status" value="1"/>
</dbReference>
<dbReference type="AlphaFoldDB" id="A0AAN9P732"/>
<dbReference type="SUPFAM" id="SSF52058">
    <property type="entry name" value="L domain-like"/>
    <property type="match status" value="1"/>
</dbReference>
<dbReference type="SUPFAM" id="SSF52540">
    <property type="entry name" value="P-loop containing nucleoside triphosphate hydrolases"/>
    <property type="match status" value="1"/>
</dbReference>
<dbReference type="Gene3D" id="1.20.5.4130">
    <property type="match status" value="1"/>
</dbReference>
<evidence type="ECO:0000256" key="4">
    <source>
        <dbReference type="ARBA" id="ARBA00022821"/>
    </source>
</evidence>
<evidence type="ECO:0000313" key="12">
    <source>
        <dbReference type="Proteomes" id="UP001372338"/>
    </source>
</evidence>
<dbReference type="InterPro" id="IPR058922">
    <property type="entry name" value="WHD_DRP"/>
</dbReference>
<dbReference type="EMBL" id="JAYWIO010000001">
    <property type="protein sequence ID" value="KAK7287106.1"/>
    <property type="molecule type" value="Genomic_DNA"/>
</dbReference>
<dbReference type="InterPro" id="IPR042197">
    <property type="entry name" value="Apaf_helical"/>
</dbReference>
<dbReference type="Proteomes" id="UP001372338">
    <property type="component" value="Unassembled WGS sequence"/>
</dbReference>
<keyword evidence="5" id="KW-0067">ATP-binding</keyword>
<dbReference type="InterPro" id="IPR036388">
    <property type="entry name" value="WH-like_DNA-bd_sf"/>
</dbReference>
<gene>
    <name evidence="11" type="ORF">RIF29_00153</name>
</gene>
<dbReference type="Pfam" id="PF18052">
    <property type="entry name" value="Rx_N"/>
    <property type="match status" value="1"/>
</dbReference>
<comment type="caution">
    <text evidence="11">The sequence shown here is derived from an EMBL/GenBank/DDBJ whole genome shotgun (WGS) entry which is preliminary data.</text>
</comment>
<proteinExistence type="predicted"/>
<feature type="domain" description="NB-ARC" evidence="7">
    <location>
        <begin position="219"/>
        <end position="374"/>
    </location>
</feature>
<keyword evidence="1" id="KW-0433">Leucine-rich repeat</keyword>
<evidence type="ECO:0000313" key="11">
    <source>
        <dbReference type="EMBL" id="KAK7287106.1"/>
    </source>
</evidence>
<feature type="domain" description="Disease resistance protein winged helix" evidence="9">
    <location>
        <begin position="460"/>
        <end position="529"/>
    </location>
</feature>
<dbReference type="PANTHER" id="PTHR36766">
    <property type="entry name" value="PLANT BROAD-SPECTRUM MILDEW RESISTANCE PROTEIN RPW8"/>
    <property type="match status" value="1"/>
</dbReference>
<name>A0AAN9P732_CROPI</name>
<organism evidence="11 12">
    <name type="scientific">Crotalaria pallida</name>
    <name type="common">Smooth rattlebox</name>
    <name type="synonym">Crotalaria striata</name>
    <dbReference type="NCBI Taxonomy" id="3830"/>
    <lineage>
        <taxon>Eukaryota</taxon>
        <taxon>Viridiplantae</taxon>
        <taxon>Streptophyta</taxon>
        <taxon>Embryophyta</taxon>
        <taxon>Tracheophyta</taxon>
        <taxon>Spermatophyta</taxon>
        <taxon>Magnoliopsida</taxon>
        <taxon>eudicotyledons</taxon>
        <taxon>Gunneridae</taxon>
        <taxon>Pentapetalae</taxon>
        <taxon>rosids</taxon>
        <taxon>fabids</taxon>
        <taxon>Fabales</taxon>
        <taxon>Fabaceae</taxon>
        <taxon>Papilionoideae</taxon>
        <taxon>50 kb inversion clade</taxon>
        <taxon>genistoids sensu lato</taxon>
        <taxon>core genistoids</taxon>
        <taxon>Crotalarieae</taxon>
        <taxon>Crotalaria</taxon>
    </lineage>
</organism>
<feature type="region of interest" description="Disordered" evidence="6">
    <location>
        <begin position="1178"/>
        <end position="1205"/>
    </location>
</feature>
<keyword evidence="3" id="KW-0547">Nucleotide-binding</keyword>
<keyword evidence="4" id="KW-0611">Plant defense</keyword>
<feature type="domain" description="R13L1/DRL21-like LRR repeat region" evidence="10">
    <location>
        <begin position="719"/>
        <end position="844"/>
    </location>
</feature>
<protein>
    <recommendedName>
        <fullName evidence="13">Disease resistance RPP13-like protein 1</fullName>
    </recommendedName>
</protein>
<dbReference type="PRINTS" id="PR00364">
    <property type="entry name" value="DISEASERSIST"/>
</dbReference>
<accession>A0AAN9P732</accession>
<sequence>MASDSFAPGALLSAYIDDALEMLDSDDVLDYFRDKNLDENLLNKLRYSLLSIKLVMDDAENKHFSNKDVRKWLYKVRDAVHDAEDLLDEIQTEASKSKLLGAEFQTTYSSFSYIKSWFFAYIKSWFYPYIKSWFFAVSSFDKELQSRMKKILDNLESLAPQKDSLGLEKSSSGGAKYVSQRLETAPFVEDESKICGRDNDKKVIIDLLLSDNDNGTNGNNLTVISIVGMGGLGKTTLAKLIFNDKSMDDANGEFQLKAWVCVSEDFDVIKVTRSILKAFKLPTSGEEDLNMLQVKLKKKLTGKKFFLVLDDVWEEEFLKWETLRSPLLSGARGSKILVTTRNEQVALAMRCTHLHQLMQLSEEHSWSLFTKYALGDANLTFDFNEIGRKIIKKCNGLPLALKAIGSLLHTKSSYEEWEGILTCEMWDIRSVGCNVIPALMLSYQFLPSSLKRCFAYCSLIPKDYEFDKDWLVELWMAENFLTVHKQNQGMKELGDRFFNDLLSRSFFQQSTSKEEEELFVMHDLVNDLATYVSRDFCLRVEEEKGAKNRSKMTRHISNLGRNSMEGCKQFEAIYKGKKLRTILKYDYKIISVEMVDDLLCKCKRLRVLSLYFLRGVLELPDSIGNLKHLRYLGLSGCDMEKLPDSTCLLYNLQTMKLNYCMNLEELPSDIHKLVNLRHLDLRGTKVRKWPDGMRKLKKLEVMMDTFYVGKCGESNINLLGELILRGELSIEELQNVADWRDALRANLKNKIHLEELSLKWERNSSREMKDDGYGIEEDIFENLQPPTNLKKLLIEYYNGTRFPDWLGNMSVNNIVSLRLIGCKYCVCLPPLGMLPSLKDLEISRLEGIKSIGAEFYGNNSSSSSSSSRAPAPFRSLRSLIFLRMEGWEEWDCENTSLSSSGTGAGATLPFPCLEELFIWECPRLKTKLPQHLPSLMELRIRGSPCLKTKLPQHLPSLMVLSIWGCPYLKTKLPQHLPSLMELRIEDCPLLVAANEKELPGSSYTRLRKLEISHCPDLEIQIQGHHPLFNSLRCLVLLNSWDTVEAFPLYLFPKLQKLDLYDCRNLERLDVGSGGGVTSPPITRLVIWRCPKLVSIPPFTLTELSLIGCQKLEWPEEGAGGGFPSTLKSLHIAKCPKLLASHNKWDLHTLTSLTFLNIEDEDGKDVDCKGWLSLPPNLKYWNDERVGTSSDEDEAEDEDEDSTSSS</sequence>
<keyword evidence="2" id="KW-0677">Repeat</keyword>
<dbReference type="Pfam" id="PF23559">
    <property type="entry name" value="WHD_DRP"/>
    <property type="match status" value="1"/>
</dbReference>
<dbReference type="GO" id="GO:0043531">
    <property type="term" value="F:ADP binding"/>
    <property type="evidence" value="ECO:0007669"/>
    <property type="project" value="InterPro"/>
</dbReference>
<dbReference type="FunFam" id="3.40.50.300:FF:001091">
    <property type="entry name" value="Probable disease resistance protein At1g61300"/>
    <property type="match status" value="1"/>
</dbReference>
<evidence type="ECO:0000256" key="6">
    <source>
        <dbReference type="SAM" id="MobiDB-lite"/>
    </source>
</evidence>
<feature type="domain" description="Disease resistance N-terminal" evidence="8">
    <location>
        <begin position="39"/>
        <end position="103"/>
    </location>
</feature>
<dbReference type="GO" id="GO:0051707">
    <property type="term" value="P:response to other organism"/>
    <property type="evidence" value="ECO:0007669"/>
    <property type="project" value="UniProtKB-ARBA"/>
</dbReference>
<dbReference type="GO" id="GO:0006952">
    <property type="term" value="P:defense response"/>
    <property type="evidence" value="ECO:0007669"/>
    <property type="project" value="UniProtKB-KW"/>
</dbReference>
<evidence type="ECO:0000259" key="9">
    <source>
        <dbReference type="Pfam" id="PF23559"/>
    </source>
</evidence>
<dbReference type="Gene3D" id="3.80.10.10">
    <property type="entry name" value="Ribonuclease Inhibitor"/>
    <property type="match status" value="3"/>
</dbReference>
<dbReference type="InterPro" id="IPR027417">
    <property type="entry name" value="P-loop_NTPase"/>
</dbReference>
<dbReference type="Pfam" id="PF00931">
    <property type="entry name" value="NB-ARC"/>
    <property type="match status" value="1"/>
</dbReference>
<evidence type="ECO:0000256" key="2">
    <source>
        <dbReference type="ARBA" id="ARBA00022737"/>
    </source>
</evidence>
<dbReference type="InterPro" id="IPR032675">
    <property type="entry name" value="LRR_dom_sf"/>
</dbReference>